<name>A0A7I5EC41_HAECO</name>
<dbReference type="AlphaFoldDB" id="A0A7I5EC41"/>
<dbReference type="Proteomes" id="UP000025227">
    <property type="component" value="Unplaced"/>
</dbReference>
<accession>A0A7I5EC41</accession>
<keyword evidence="2" id="KW-1185">Reference proteome</keyword>
<evidence type="ECO:0000313" key="3">
    <source>
        <dbReference type="WBParaSite" id="HCON_00133695-00001"/>
    </source>
</evidence>
<evidence type="ECO:0000313" key="2">
    <source>
        <dbReference type="Proteomes" id="UP000025227"/>
    </source>
</evidence>
<proteinExistence type="predicted"/>
<feature type="chain" id="PRO_5029776303" evidence="1">
    <location>
        <begin position="19"/>
        <end position="222"/>
    </location>
</feature>
<dbReference type="OrthoDB" id="10303515at2759"/>
<sequence>MFMHISLLLVSSCLFVVPFVIQPVFPDSFVTDYQQNRYLPRGTFTPESEQLTERYTASNDVLRRPEISRAEELPPRLDAFELFLYNIGYGTKRGGPSRDPLGCRRNPEDTVHRGRRLFSNKAEPCFEDNDLMTSFNTKPVSNPGHSLFIPAHHPSELRSRELRRYQEAVYQRLLILLNNFRMNRRTKNWNAQGNSRTQDPIGDWYNDEKEVESSHFALDTML</sequence>
<feature type="signal peptide" evidence="1">
    <location>
        <begin position="1"/>
        <end position="18"/>
    </location>
</feature>
<organism evidence="2 3">
    <name type="scientific">Haemonchus contortus</name>
    <name type="common">Barber pole worm</name>
    <dbReference type="NCBI Taxonomy" id="6289"/>
    <lineage>
        <taxon>Eukaryota</taxon>
        <taxon>Metazoa</taxon>
        <taxon>Ecdysozoa</taxon>
        <taxon>Nematoda</taxon>
        <taxon>Chromadorea</taxon>
        <taxon>Rhabditida</taxon>
        <taxon>Rhabditina</taxon>
        <taxon>Rhabditomorpha</taxon>
        <taxon>Strongyloidea</taxon>
        <taxon>Trichostrongylidae</taxon>
        <taxon>Haemonchus</taxon>
    </lineage>
</organism>
<dbReference type="WBParaSite" id="HCON_00133695-00001">
    <property type="protein sequence ID" value="HCON_00133695-00001"/>
    <property type="gene ID" value="HCON_00133695"/>
</dbReference>
<keyword evidence="1" id="KW-0732">Signal</keyword>
<dbReference type="OMA" id="WYNDEKE"/>
<reference evidence="3" key="1">
    <citation type="submission" date="2020-12" db="UniProtKB">
        <authorList>
            <consortium name="WormBaseParasite"/>
        </authorList>
    </citation>
    <scope>IDENTIFICATION</scope>
    <source>
        <strain evidence="3">MHco3</strain>
    </source>
</reference>
<evidence type="ECO:0000256" key="1">
    <source>
        <dbReference type="SAM" id="SignalP"/>
    </source>
</evidence>
<protein>
    <submittedName>
        <fullName evidence="3">Uncharacterized protein</fullName>
    </submittedName>
</protein>